<dbReference type="Proteomes" id="UP000309992">
    <property type="component" value="Unassembled WGS sequence"/>
</dbReference>
<sequence>MTFMQLIEFSTSRYDEMNELMESWMRETEGKRTATHAVMGSDRDHPGTYVELVEFPSYEEAMKNSALPETSKFAERMTALCDGPPVFHNLDVVRDEKL</sequence>
<comment type="caution">
    <text evidence="1">The sequence shown here is derived from an EMBL/GenBank/DDBJ whole genome shotgun (WGS) entry which is preliminary data.</text>
</comment>
<accession>A0ABY2S2H6</accession>
<protein>
    <recommendedName>
        <fullName evidence="3">ABM domain-containing protein</fullName>
    </recommendedName>
</protein>
<evidence type="ECO:0000313" key="2">
    <source>
        <dbReference type="Proteomes" id="UP000309992"/>
    </source>
</evidence>
<proteinExistence type="predicted"/>
<gene>
    <name evidence="1" type="ORF">FCN18_18930</name>
</gene>
<name>A0ABY2S2H6_9PSEU</name>
<dbReference type="RefSeq" id="WP_112267045.1">
    <property type="nucleotide sequence ID" value="NZ_SWMS01000010.1"/>
</dbReference>
<evidence type="ECO:0000313" key="1">
    <source>
        <dbReference type="EMBL" id="TKG69576.1"/>
    </source>
</evidence>
<reference evidence="1 2" key="1">
    <citation type="journal article" date="2015" name="Antonie Van Leeuwenhoek">
        <title>Prauserella endophytica sp. nov., an endophytic actinobacterium isolated from Tamarix taklamakanensis.</title>
        <authorList>
            <person name="Liu J.M."/>
            <person name="Habden X."/>
            <person name="Guo L."/>
            <person name="Tuo L."/>
            <person name="Jiang Z.K."/>
            <person name="Liu S.W."/>
            <person name="Liu X.F."/>
            <person name="Chen L."/>
            <person name="Li R.F."/>
            <person name="Zhang Y.Q."/>
            <person name="Sun C.H."/>
        </authorList>
    </citation>
    <scope>NUCLEOTIDE SEQUENCE [LARGE SCALE GENOMIC DNA]</scope>
    <source>
        <strain evidence="1 2">CGMCC 4.7182</strain>
    </source>
</reference>
<dbReference type="EMBL" id="SWMS01000010">
    <property type="protein sequence ID" value="TKG69576.1"/>
    <property type="molecule type" value="Genomic_DNA"/>
</dbReference>
<organism evidence="1 2">
    <name type="scientific">Prauserella endophytica</name>
    <dbReference type="NCBI Taxonomy" id="1592324"/>
    <lineage>
        <taxon>Bacteria</taxon>
        <taxon>Bacillati</taxon>
        <taxon>Actinomycetota</taxon>
        <taxon>Actinomycetes</taxon>
        <taxon>Pseudonocardiales</taxon>
        <taxon>Pseudonocardiaceae</taxon>
        <taxon>Prauserella</taxon>
        <taxon>Prauserella coralliicola group</taxon>
    </lineage>
</organism>
<keyword evidence="2" id="KW-1185">Reference proteome</keyword>
<evidence type="ECO:0008006" key="3">
    <source>
        <dbReference type="Google" id="ProtNLM"/>
    </source>
</evidence>